<feature type="transmembrane region" description="Helical" evidence="10">
    <location>
        <begin position="458"/>
        <end position="475"/>
    </location>
</feature>
<evidence type="ECO:0000256" key="10">
    <source>
        <dbReference type="RuleBase" id="RU361143"/>
    </source>
</evidence>
<evidence type="ECO:0000256" key="9">
    <source>
        <dbReference type="ARBA" id="ARBA00023136"/>
    </source>
</evidence>
<dbReference type="Pfam" id="PF04597">
    <property type="entry name" value="Ribophorin_I"/>
    <property type="match status" value="1"/>
</dbReference>
<dbReference type="GO" id="GO:0008250">
    <property type="term" value="C:oligosaccharyltransferase complex"/>
    <property type="evidence" value="ECO:0007669"/>
    <property type="project" value="UniProtKB-UniRule"/>
</dbReference>
<comment type="caution">
    <text evidence="11">The sequence shown here is derived from an EMBL/GenBank/DDBJ whole genome shotgun (WGS) entry which is preliminary data.</text>
</comment>
<keyword evidence="5 10" id="KW-0812">Transmembrane</keyword>
<evidence type="ECO:0000256" key="2">
    <source>
        <dbReference type="ARBA" id="ARBA00004115"/>
    </source>
</evidence>
<protein>
    <recommendedName>
        <fullName evidence="10">Dolichyl-diphosphooligosaccharide--protein glycosyltransferase subunit 1</fullName>
    </recommendedName>
</protein>
<keyword evidence="8 10" id="KW-1133">Transmembrane helix</keyword>
<reference evidence="11" key="1">
    <citation type="journal article" date="2020" name="Nat. Commun.">
        <title>Large-scale genome sequencing of mycorrhizal fungi provides insights into the early evolution of symbiotic traits.</title>
        <authorList>
            <person name="Miyauchi S."/>
            <person name="Kiss E."/>
            <person name="Kuo A."/>
            <person name="Drula E."/>
            <person name="Kohler A."/>
            <person name="Sanchez-Garcia M."/>
            <person name="Morin E."/>
            <person name="Andreopoulos B."/>
            <person name="Barry K.W."/>
            <person name="Bonito G."/>
            <person name="Buee M."/>
            <person name="Carver A."/>
            <person name="Chen C."/>
            <person name="Cichocki N."/>
            <person name="Clum A."/>
            <person name="Culley D."/>
            <person name="Crous P.W."/>
            <person name="Fauchery L."/>
            <person name="Girlanda M."/>
            <person name="Hayes R.D."/>
            <person name="Keri Z."/>
            <person name="LaButti K."/>
            <person name="Lipzen A."/>
            <person name="Lombard V."/>
            <person name="Magnuson J."/>
            <person name="Maillard F."/>
            <person name="Murat C."/>
            <person name="Nolan M."/>
            <person name="Ohm R.A."/>
            <person name="Pangilinan J."/>
            <person name="Pereira M.F."/>
            <person name="Perotto S."/>
            <person name="Peter M."/>
            <person name="Pfister S."/>
            <person name="Riley R."/>
            <person name="Sitrit Y."/>
            <person name="Stielow J.B."/>
            <person name="Szollosi G."/>
            <person name="Zifcakova L."/>
            <person name="Stursova M."/>
            <person name="Spatafora J.W."/>
            <person name="Tedersoo L."/>
            <person name="Vaario L.M."/>
            <person name="Yamada A."/>
            <person name="Yan M."/>
            <person name="Wang P."/>
            <person name="Xu J."/>
            <person name="Bruns T."/>
            <person name="Baldrian P."/>
            <person name="Vilgalys R."/>
            <person name="Dunand C."/>
            <person name="Henrissat B."/>
            <person name="Grigoriev I.V."/>
            <person name="Hibbett D."/>
            <person name="Nagy L.G."/>
            <person name="Martin F.M."/>
        </authorList>
    </citation>
    <scope>NUCLEOTIDE SEQUENCE</scope>
    <source>
        <strain evidence="11">UH-Tt-Lm1</strain>
    </source>
</reference>
<feature type="chain" id="PRO_5040533423" description="Dolichyl-diphosphooligosaccharide--protein glycosyltransferase subunit 1" evidence="10">
    <location>
        <begin position="24"/>
        <end position="484"/>
    </location>
</feature>
<evidence type="ECO:0000256" key="1">
    <source>
        <dbReference type="ARBA" id="ARBA00002791"/>
    </source>
</evidence>
<gene>
    <name evidence="11" type="ORF">BJ322DRAFT_1085111</name>
</gene>
<evidence type="ECO:0000256" key="7">
    <source>
        <dbReference type="ARBA" id="ARBA00022824"/>
    </source>
</evidence>
<keyword evidence="9 10" id="KW-0472">Membrane</keyword>
<reference evidence="11" key="2">
    <citation type="submission" date="2020-11" db="EMBL/GenBank/DDBJ databases">
        <authorList>
            <consortium name="DOE Joint Genome Institute"/>
            <person name="Kuo A."/>
            <person name="Miyauchi S."/>
            <person name="Kiss E."/>
            <person name="Drula E."/>
            <person name="Kohler A."/>
            <person name="Sanchez-Garcia M."/>
            <person name="Andreopoulos B."/>
            <person name="Barry K.W."/>
            <person name="Bonito G."/>
            <person name="Buee M."/>
            <person name="Carver A."/>
            <person name="Chen C."/>
            <person name="Cichocki N."/>
            <person name="Clum A."/>
            <person name="Culley D."/>
            <person name="Crous P.W."/>
            <person name="Fauchery L."/>
            <person name="Girlanda M."/>
            <person name="Hayes R."/>
            <person name="Keri Z."/>
            <person name="Labutti K."/>
            <person name="Lipzen A."/>
            <person name="Lombard V."/>
            <person name="Magnuson J."/>
            <person name="Maillard F."/>
            <person name="Morin E."/>
            <person name="Murat C."/>
            <person name="Nolan M."/>
            <person name="Ohm R."/>
            <person name="Pangilinan J."/>
            <person name="Pereira M."/>
            <person name="Perotto S."/>
            <person name="Peter M."/>
            <person name="Riley R."/>
            <person name="Sitrit Y."/>
            <person name="Stielow B."/>
            <person name="Szollosi G."/>
            <person name="Zifcakova L."/>
            <person name="Stursova M."/>
            <person name="Spatafora J.W."/>
            <person name="Tedersoo L."/>
            <person name="Vaario L.-M."/>
            <person name="Yamada A."/>
            <person name="Yan M."/>
            <person name="Wang P."/>
            <person name="Xu J."/>
            <person name="Bruns T."/>
            <person name="Baldrian P."/>
            <person name="Vilgalys R."/>
            <person name="Henrissat B."/>
            <person name="Grigoriev I.V."/>
            <person name="Hibbett D."/>
            <person name="Nagy L.G."/>
            <person name="Martin F.M."/>
        </authorList>
    </citation>
    <scope>NUCLEOTIDE SEQUENCE</scope>
    <source>
        <strain evidence="11">UH-Tt-Lm1</strain>
    </source>
</reference>
<evidence type="ECO:0000313" key="12">
    <source>
        <dbReference type="Proteomes" id="UP000736335"/>
    </source>
</evidence>
<dbReference type="AlphaFoldDB" id="A0A9P6L2R4"/>
<sequence length="484" mass="53715">MVLHRYWLHLSTIVLGLASPSWASFENTRVTRSVDLGGSLVYTTTTYNVKALEDGSNVYLFALTEKEQETTSWMEAKVKGHTAPLSLENHGLSHDATYYYSVALPKALDKDQTASLVLETVQAHAAYPFPPEAAQDDRQALKYDTDLFVLSPYKSLTQTIRFNTVGFPILGYTQPKEVAFTTGTIAAKSNSGGAIVFGPFSDLPPSSNTDFIEKHQQKISIFYEFGFPMLAIRSLRRAVEISHWGANLNIQDEIDLYNAGPKLKGQFSRLEHQTQVYQHRQAPHVLTELALQLPAGIHSAYYYDTIGNVSTSHLRIAPSASQGGLPGRSSLLELRPRYPLLGGWNYSFTLGWDSHLGDHAGWDAEKGRHVVGVPIMTLFGGAVVEDAEVKFVLPEASTDVEVFPPFSPSSFSSAMHTTYLDTTGRPLVVFKYKNLTDKHTGIIYIAYKVPLSAHLKKPTAVGIAFFSVFFVAFLWKRVDLNLEK</sequence>
<evidence type="ECO:0000256" key="3">
    <source>
        <dbReference type="ARBA" id="ARBA00004922"/>
    </source>
</evidence>
<keyword evidence="6 10" id="KW-0732">Signal</keyword>
<evidence type="ECO:0000256" key="8">
    <source>
        <dbReference type="ARBA" id="ARBA00022989"/>
    </source>
</evidence>
<comment type="function">
    <text evidence="1 10">Subunit of the oligosaccharyl transferase (OST) complex that catalyzes the initial transfer of a defined glycan (Glc(3)Man(9)GlcNAc(2) in eukaryotes) from the lipid carrier dolichol-pyrophosphate to an asparagine residue within an Asn-X-Ser/Thr consensus motif in nascent polypeptide chains, the first step in protein N-glycosylation. N-glycosylation occurs cotranslationally and the complex associates with the Sec61 complex at the channel-forming translocon complex that mediates protein translocation across the endoplasmic reticulum (ER). All subunits are required for a maximal enzyme activity.</text>
</comment>
<proteinExistence type="inferred from homology"/>
<dbReference type="PANTHER" id="PTHR21049">
    <property type="entry name" value="RIBOPHORIN I"/>
    <property type="match status" value="1"/>
</dbReference>
<feature type="signal peptide" evidence="10">
    <location>
        <begin position="1"/>
        <end position="23"/>
    </location>
</feature>
<dbReference type="OrthoDB" id="310030at2759"/>
<keyword evidence="12" id="KW-1185">Reference proteome</keyword>
<comment type="subunit">
    <text evidence="10">Component of the oligosaccharyltransferase (OST) complex.</text>
</comment>
<name>A0A9P6L2R4_9AGAM</name>
<dbReference type="Proteomes" id="UP000736335">
    <property type="component" value="Unassembled WGS sequence"/>
</dbReference>
<dbReference type="EMBL" id="WIUZ02000017">
    <property type="protein sequence ID" value="KAF9780191.1"/>
    <property type="molecule type" value="Genomic_DNA"/>
</dbReference>
<evidence type="ECO:0000256" key="6">
    <source>
        <dbReference type="ARBA" id="ARBA00022729"/>
    </source>
</evidence>
<evidence type="ECO:0000256" key="5">
    <source>
        <dbReference type="ARBA" id="ARBA00022692"/>
    </source>
</evidence>
<dbReference type="InterPro" id="IPR007676">
    <property type="entry name" value="Ribophorin_I"/>
</dbReference>
<evidence type="ECO:0000256" key="4">
    <source>
        <dbReference type="ARBA" id="ARBA00008905"/>
    </source>
</evidence>
<organism evidence="11 12">
    <name type="scientific">Thelephora terrestris</name>
    <dbReference type="NCBI Taxonomy" id="56493"/>
    <lineage>
        <taxon>Eukaryota</taxon>
        <taxon>Fungi</taxon>
        <taxon>Dikarya</taxon>
        <taxon>Basidiomycota</taxon>
        <taxon>Agaricomycotina</taxon>
        <taxon>Agaricomycetes</taxon>
        <taxon>Thelephorales</taxon>
        <taxon>Thelephoraceae</taxon>
        <taxon>Thelephora</taxon>
    </lineage>
</organism>
<evidence type="ECO:0000313" key="11">
    <source>
        <dbReference type="EMBL" id="KAF9780191.1"/>
    </source>
</evidence>
<dbReference type="GO" id="GO:0018279">
    <property type="term" value="P:protein N-linked glycosylation via asparagine"/>
    <property type="evidence" value="ECO:0007669"/>
    <property type="project" value="TreeGrafter"/>
</dbReference>
<comment type="subcellular location">
    <subcellularLocation>
        <location evidence="2 10">Endoplasmic reticulum membrane</location>
        <topology evidence="2 10">Single-pass type I membrane protein</topology>
    </subcellularLocation>
</comment>
<comment type="pathway">
    <text evidence="3 10">Protein modification; protein glycosylation.</text>
</comment>
<keyword evidence="7 10" id="KW-0256">Endoplasmic reticulum</keyword>
<dbReference type="PANTHER" id="PTHR21049:SF0">
    <property type="entry name" value="DOLICHYL-DIPHOSPHOOLIGOSACCHARIDE--PROTEIN GLYCOSYLTRANSFERASE SUBUNIT 1"/>
    <property type="match status" value="1"/>
</dbReference>
<accession>A0A9P6L2R4</accession>
<comment type="similarity">
    <text evidence="4 10">Belongs to the OST1 family.</text>
</comment>